<keyword evidence="1" id="KW-0812">Transmembrane</keyword>
<keyword evidence="4" id="KW-1185">Reference proteome</keyword>
<organism evidence="3 4">
    <name type="scientific">Methanolobus profundi</name>
    <dbReference type="NCBI Taxonomy" id="487685"/>
    <lineage>
        <taxon>Archaea</taxon>
        <taxon>Methanobacteriati</taxon>
        <taxon>Methanobacteriota</taxon>
        <taxon>Stenosarchaea group</taxon>
        <taxon>Methanomicrobia</taxon>
        <taxon>Methanosarcinales</taxon>
        <taxon>Methanosarcinaceae</taxon>
        <taxon>Methanolobus</taxon>
    </lineage>
</organism>
<dbReference type="RefSeq" id="WP_091935879.1">
    <property type="nucleotide sequence ID" value="NZ_FOUJ01000003.1"/>
</dbReference>
<dbReference type="Pfam" id="PF04892">
    <property type="entry name" value="VanZ"/>
    <property type="match status" value="1"/>
</dbReference>
<evidence type="ECO:0000259" key="2">
    <source>
        <dbReference type="Pfam" id="PF04892"/>
    </source>
</evidence>
<dbReference type="Proteomes" id="UP000198535">
    <property type="component" value="Unassembled WGS sequence"/>
</dbReference>
<evidence type="ECO:0000313" key="4">
    <source>
        <dbReference type="Proteomes" id="UP000198535"/>
    </source>
</evidence>
<evidence type="ECO:0000313" key="3">
    <source>
        <dbReference type="EMBL" id="SFM56614.1"/>
    </source>
</evidence>
<feature type="domain" description="VanZ-like" evidence="2">
    <location>
        <begin position="45"/>
        <end position="183"/>
    </location>
</feature>
<proteinExistence type="predicted"/>
<dbReference type="NCBIfam" id="NF037970">
    <property type="entry name" value="vanZ_1"/>
    <property type="match status" value="1"/>
</dbReference>
<dbReference type="PANTHER" id="PTHR28008">
    <property type="entry name" value="DOMAIN PROTEIN, PUTATIVE (AFU_ORTHOLOGUE AFUA_3G10980)-RELATED"/>
    <property type="match status" value="1"/>
</dbReference>
<reference evidence="4" key="1">
    <citation type="submission" date="2016-10" db="EMBL/GenBank/DDBJ databases">
        <authorList>
            <person name="Varghese N."/>
            <person name="Submissions S."/>
        </authorList>
    </citation>
    <scope>NUCLEOTIDE SEQUENCE [LARGE SCALE GENOMIC DNA]</scope>
    <source>
        <strain evidence="4">Mob M</strain>
    </source>
</reference>
<sequence length="203" mass="23341">MQNLKNNRYVAYLALHVLYVLRISLDIISRIQRFDYAGNKKNILIALTVLYAGFIFYLSSQANLSVPSSVFKIPIMYQLADIFKELGLDIFIDIAAYAYQHMDKVAHMFLYFGLGVLLHLTFRHSDHVLLRKYAAIFAIVLGIIYGITDEFHQSFVPGRSSSIHDLLADGIGVTIAQILFVILILVNIRWKKDKKDRDDQERE</sequence>
<feature type="transmembrane region" description="Helical" evidence="1">
    <location>
        <begin position="129"/>
        <end position="147"/>
    </location>
</feature>
<accession>A0A1I4RX55</accession>
<feature type="transmembrane region" description="Helical" evidence="1">
    <location>
        <begin position="43"/>
        <end position="60"/>
    </location>
</feature>
<evidence type="ECO:0000256" key="1">
    <source>
        <dbReference type="SAM" id="Phobius"/>
    </source>
</evidence>
<feature type="transmembrane region" description="Helical" evidence="1">
    <location>
        <begin position="167"/>
        <end position="188"/>
    </location>
</feature>
<keyword evidence="1" id="KW-1133">Transmembrane helix</keyword>
<keyword evidence="1" id="KW-0472">Membrane</keyword>
<protein>
    <submittedName>
        <fullName evidence="3">VanZ like family protein</fullName>
    </submittedName>
</protein>
<gene>
    <name evidence="3" type="ORF">SAMN04488696_1627</name>
</gene>
<feature type="transmembrane region" description="Helical" evidence="1">
    <location>
        <begin position="105"/>
        <end position="122"/>
    </location>
</feature>
<name>A0A1I4RX55_9EURY</name>
<dbReference type="STRING" id="487685.SAMN04488696_1627"/>
<dbReference type="PANTHER" id="PTHR28008:SF1">
    <property type="entry name" value="DOMAIN PROTEIN, PUTATIVE (AFU_ORTHOLOGUE AFUA_3G10980)-RELATED"/>
    <property type="match status" value="1"/>
</dbReference>
<dbReference type="AlphaFoldDB" id="A0A1I4RX55"/>
<dbReference type="OrthoDB" id="141778at2157"/>
<dbReference type="EMBL" id="FOUJ01000003">
    <property type="protein sequence ID" value="SFM56614.1"/>
    <property type="molecule type" value="Genomic_DNA"/>
</dbReference>
<dbReference type="InterPro" id="IPR006976">
    <property type="entry name" value="VanZ-like"/>
</dbReference>